<keyword evidence="2" id="KW-1185">Reference proteome</keyword>
<dbReference type="EMBL" id="SPHZ02000001">
    <property type="protein sequence ID" value="KAF0935239.1"/>
    <property type="molecule type" value="Genomic_DNA"/>
</dbReference>
<accession>A0A6G1FED7</accession>
<name>A0A6G1FED7_9ORYZ</name>
<comment type="caution">
    <text evidence="1">The sequence shown here is derived from an EMBL/GenBank/DDBJ whole genome shotgun (WGS) entry which is preliminary data.</text>
</comment>
<dbReference type="AlphaFoldDB" id="A0A6G1FED7"/>
<sequence>MANTKNLGAALAQGATQGQSKLAEMQQSVKEVLEDRKCKWVQEELSAVAAAVTLDLALPHLLESVMRLHPYQGPLMLVLAPKQ</sequence>
<reference evidence="1 2" key="1">
    <citation type="submission" date="2019-11" db="EMBL/GenBank/DDBJ databases">
        <title>Whole genome sequence of Oryza granulata.</title>
        <authorList>
            <person name="Li W."/>
        </authorList>
    </citation>
    <scope>NUCLEOTIDE SEQUENCE [LARGE SCALE GENOMIC DNA]</scope>
    <source>
        <strain evidence="2">cv. Menghai</strain>
        <tissue evidence="1">Leaf</tissue>
    </source>
</reference>
<protein>
    <submittedName>
        <fullName evidence="1">Uncharacterized protein</fullName>
    </submittedName>
</protein>
<proteinExistence type="predicted"/>
<dbReference type="Proteomes" id="UP000479710">
    <property type="component" value="Unassembled WGS sequence"/>
</dbReference>
<evidence type="ECO:0000313" key="1">
    <source>
        <dbReference type="EMBL" id="KAF0935239.1"/>
    </source>
</evidence>
<gene>
    <name evidence="1" type="ORF">E2562_031534</name>
</gene>
<evidence type="ECO:0000313" key="2">
    <source>
        <dbReference type="Proteomes" id="UP000479710"/>
    </source>
</evidence>
<organism evidence="1 2">
    <name type="scientific">Oryza meyeriana var. granulata</name>
    <dbReference type="NCBI Taxonomy" id="110450"/>
    <lineage>
        <taxon>Eukaryota</taxon>
        <taxon>Viridiplantae</taxon>
        <taxon>Streptophyta</taxon>
        <taxon>Embryophyta</taxon>
        <taxon>Tracheophyta</taxon>
        <taxon>Spermatophyta</taxon>
        <taxon>Magnoliopsida</taxon>
        <taxon>Liliopsida</taxon>
        <taxon>Poales</taxon>
        <taxon>Poaceae</taxon>
        <taxon>BOP clade</taxon>
        <taxon>Oryzoideae</taxon>
        <taxon>Oryzeae</taxon>
        <taxon>Oryzinae</taxon>
        <taxon>Oryza</taxon>
        <taxon>Oryza meyeriana</taxon>
    </lineage>
</organism>